<evidence type="ECO:0000256" key="5">
    <source>
        <dbReference type="ARBA" id="ARBA00023098"/>
    </source>
</evidence>
<evidence type="ECO:0000256" key="2">
    <source>
        <dbReference type="ARBA" id="ARBA00022603"/>
    </source>
</evidence>
<keyword evidence="5" id="KW-0443">Lipid metabolism</keyword>
<comment type="caution">
    <text evidence="6">The sequence shown here is derived from an EMBL/GenBank/DDBJ whole genome shotgun (WGS) entry which is preliminary data.</text>
</comment>
<keyword evidence="7" id="KW-1185">Reference proteome</keyword>
<dbReference type="SUPFAM" id="SSF53335">
    <property type="entry name" value="S-adenosyl-L-methionine-dependent methyltransferases"/>
    <property type="match status" value="1"/>
</dbReference>
<comment type="similarity">
    <text evidence="1">Belongs to the CFA/CMAS family.</text>
</comment>
<proteinExistence type="inferred from homology"/>
<keyword evidence="2 6" id="KW-0489">Methyltransferase</keyword>
<accession>A0ABU8VHT4</accession>
<evidence type="ECO:0000256" key="3">
    <source>
        <dbReference type="ARBA" id="ARBA00022679"/>
    </source>
</evidence>
<dbReference type="GO" id="GO:0032259">
    <property type="term" value="P:methylation"/>
    <property type="evidence" value="ECO:0007669"/>
    <property type="project" value="UniProtKB-KW"/>
</dbReference>
<dbReference type="InterPro" id="IPR029063">
    <property type="entry name" value="SAM-dependent_MTases_sf"/>
</dbReference>
<dbReference type="Gene3D" id="3.40.50.150">
    <property type="entry name" value="Vaccinia Virus protein VP39"/>
    <property type="match status" value="1"/>
</dbReference>
<dbReference type="PIRSF" id="PIRSF003085">
    <property type="entry name" value="CMAS"/>
    <property type="match status" value="1"/>
</dbReference>
<reference evidence="6 7" key="1">
    <citation type="submission" date="2024-03" db="EMBL/GenBank/DDBJ databases">
        <title>Novel species of the genus Variovorax.</title>
        <authorList>
            <person name="Liu Q."/>
            <person name="Xin Y.-H."/>
        </authorList>
    </citation>
    <scope>NUCLEOTIDE SEQUENCE [LARGE SCALE GENOMIC DNA]</scope>
    <source>
        <strain evidence="6 7">KACC 18899</strain>
    </source>
</reference>
<evidence type="ECO:0000256" key="4">
    <source>
        <dbReference type="ARBA" id="ARBA00022691"/>
    </source>
</evidence>
<dbReference type="PANTHER" id="PTHR43667:SF2">
    <property type="entry name" value="FATTY ACID C-METHYL TRANSFERASE"/>
    <property type="match status" value="1"/>
</dbReference>
<keyword evidence="4" id="KW-0949">S-adenosyl-L-methionine</keyword>
<dbReference type="EC" id="2.1.1.-" evidence="6"/>
<dbReference type="PANTHER" id="PTHR43667">
    <property type="entry name" value="CYCLOPROPANE-FATTY-ACYL-PHOSPHOLIPID SYNTHASE"/>
    <property type="match status" value="1"/>
</dbReference>
<sequence length="440" mass="49783">MTTTTTASKALSTSRPSRESFSSGIAACARRPLRRLALQLLAGLREGAMTIVLPDGERIEGRGAMAGDHVTVVLHRWRALLRLALQGDLGFARSYRDADWSTKDVTELLLLALRNEAHWTGGIQGSKAMRFFDRLRHLMRRNTRRGSRENISFHYDLGNDFYAQWLDSELIYSSALYRAPAESLEAAQANKIARIVDLLDLPPDASVLEIGCGWGALAVALARECSAQVTGLTLSTEQLAHARLRCEREGLSSRLDLRLQDYRDVRGRYDRIVSVEMLEAVGERFWPGYFDTLRERLKSDGIAVLQVITIADEQFERYRASADFIQRLIFPGGMLPSWRELQAQALRAGLEIRREESFGESYAATLVHWRERFASAWPHIEAMGFDDSFRRLWAYYLSYCEAGFRTGRVGVGLYTLRHAGNRWVDSNHAKPRPEAPDTPD</sequence>
<evidence type="ECO:0000313" key="7">
    <source>
        <dbReference type="Proteomes" id="UP001365846"/>
    </source>
</evidence>
<dbReference type="InterPro" id="IPR050723">
    <property type="entry name" value="CFA/CMAS"/>
</dbReference>
<dbReference type="GO" id="GO:0008168">
    <property type="term" value="F:methyltransferase activity"/>
    <property type="evidence" value="ECO:0007669"/>
    <property type="project" value="UniProtKB-KW"/>
</dbReference>
<dbReference type="Pfam" id="PF02353">
    <property type="entry name" value="CMAS"/>
    <property type="match status" value="1"/>
</dbReference>
<dbReference type="InterPro" id="IPR003333">
    <property type="entry name" value="CMAS"/>
</dbReference>
<evidence type="ECO:0000256" key="1">
    <source>
        <dbReference type="ARBA" id="ARBA00010815"/>
    </source>
</evidence>
<gene>
    <name evidence="6" type="ORF">WKW77_19255</name>
</gene>
<keyword evidence="3 6" id="KW-0808">Transferase</keyword>
<dbReference type="CDD" id="cd02440">
    <property type="entry name" value="AdoMet_MTases"/>
    <property type="match status" value="1"/>
</dbReference>
<protein>
    <submittedName>
        <fullName evidence="6">Cyclopropane-fatty-acyl-phospholipid synthase family protein</fullName>
        <ecNumber evidence="6">2.1.1.-</ecNumber>
    </submittedName>
</protein>
<evidence type="ECO:0000313" key="6">
    <source>
        <dbReference type="EMBL" id="MEJ8813233.1"/>
    </source>
</evidence>
<dbReference type="RefSeq" id="WP_340358476.1">
    <property type="nucleotide sequence ID" value="NZ_JBBKZU010000008.1"/>
</dbReference>
<organism evidence="6 7">
    <name type="scientific">Variovorax ureilyticus</name>
    <dbReference type="NCBI Taxonomy" id="1836198"/>
    <lineage>
        <taxon>Bacteria</taxon>
        <taxon>Pseudomonadati</taxon>
        <taxon>Pseudomonadota</taxon>
        <taxon>Betaproteobacteria</taxon>
        <taxon>Burkholderiales</taxon>
        <taxon>Comamonadaceae</taxon>
        <taxon>Variovorax</taxon>
    </lineage>
</organism>
<dbReference type="Proteomes" id="UP001365846">
    <property type="component" value="Unassembled WGS sequence"/>
</dbReference>
<name>A0ABU8VHT4_9BURK</name>
<dbReference type="EMBL" id="JBBKZU010000008">
    <property type="protein sequence ID" value="MEJ8813233.1"/>
    <property type="molecule type" value="Genomic_DNA"/>
</dbReference>